<feature type="binding site" evidence="7">
    <location>
        <begin position="89"/>
        <end position="91"/>
    </location>
    <ligand>
        <name>5-amino-6-(D-ribitylamino)uracil</name>
        <dbReference type="ChEBI" id="CHEBI:15934"/>
    </ligand>
</feature>
<dbReference type="CDD" id="cd09209">
    <property type="entry name" value="Lumazine_synthase-I"/>
    <property type="match status" value="1"/>
</dbReference>
<dbReference type="Gene3D" id="3.40.50.960">
    <property type="entry name" value="Lumazine/riboflavin synthase"/>
    <property type="match status" value="1"/>
</dbReference>
<feature type="active site" description="Proton donor" evidence="7">
    <location>
        <position position="97"/>
    </location>
</feature>
<evidence type="ECO:0000313" key="8">
    <source>
        <dbReference type="EMBL" id="PPK84271.1"/>
    </source>
</evidence>
<keyword evidence="9" id="KW-1185">Reference proteome</keyword>
<dbReference type="SUPFAM" id="SSF52121">
    <property type="entry name" value="Lumazine synthase"/>
    <property type="match status" value="1"/>
</dbReference>
<keyword evidence="4 7" id="KW-0686">Riboflavin biosynthesis</keyword>
<feature type="binding site" evidence="7">
    <location>
        <position position="31"/>
    </location>
    <ligand>
        <name>5-amino-6-(D-ribitylamino)uracil</name>
        <dbReference type="ChEBI" id="CHEBI:15934"/>
    </ligand>
</feature>
<dbReference type="InterPro" id="IPR036467">
    <property type="entry name" value="LS/RS_sf"/>
</dbReference>
<comment type="catalytic activity">
    <reaction evidence="6 7">
        <text>(2S)-2-hydroxy-3-oxobutyl phosphate + 5-amino-6-(D-ribitylamino)uracil = 6,7-dimethyl-8-(1-D-ribityl)lumazine + phosphate + 2 H2O + H(+)</text>
        <dbReference type="Rhea" id="RHEA:26152"/>
        <dbReference type="ChEBI" id="CHEBI:15377"/>
        <dbReference type="ChEBI" id="CHEBI:15378"/>
        <dbReference type="ChEBI" id="CHEBI:15934"/>
        <dbReference type="ChEBI" id="CHEBI:43474"/>
        <dbReference type="ChEBI" id="CHEBI:58201"/>
        <dbReference type="ChEBI" id="CHEBI:58830"/>
        <dbReference type="EC" id="2.5.1.78"/>
    </reaction>
</comment>
<dbReference type="GO" id="GO:0000906">
    <property type="term" value="F:6,7-dimethyl-8-ribityllumazine synthase activity"/>
    <property type="evidence" value="ECO:0007669"/>
    <property type="project" value="UniProtKB-UniRule"/>
</dbReference>
<feature type="binding site" evidence="7">
    <location>
        <begin position="94"/>
        <end position="95"/>
    </location>
    <ligand>
        <name>(2S)-2-hydroxy-3-oxobutyl phosphate</name>
        <dbReference type="ChEBI" id="CHEBI:58830"/>
    </ligand>
</feature>
<organism evidence="8 9">
    <name type="scientific">Neolewinella xylanilytica</name>
    <dbReference type="NCBI Taxonomy" id="1514080"/>
    <lineage>
        <taxon>Bacteria</taxon>
        <taxon>Pseudomonadati</taxon>
        <taxon>Bacteroidota</taxon>
        <taxon>Saprospiria</taxon>
        <taxon>Saprospirales</taxon>
        <taxon>Lewinellaceae</taxon>
        <taxon>Neolewinella</taxon>
    </lineage>
</organism>
<dbReference type="PANTHER" id="PTHR21058:SF0">
    <property type="entry name" value="6,7-DIMETHYL-8-RIBITYLLUMAZINE SYNTHASE"/>
    <property type="match status" value="1"/>
</dbReference>
<comment type="function">
    <text evidence="7">Catalyzes the formation of 6,7-dimethyl-8-ribityllumazine by condensation of 5-amino-6-(D-ribitylamino)uracil with 3,4-dihydroxy-2-butanone 4-phosphate. This is the penultimate step in the biosynthesis of riboflavin.</text>
</comment>
<evidence type="ECO:0000256" key="6">
    <source>
        <dbReference type="ARBA" id="ARBA00048785"/>
    </source>
</evidence>
<feature type="binding site" evidence="7">
    <location>
        <begin position="65"/>
        <end position="67"/>
    </location>
    <ligand>
        <name>5-amino-6-(D-ribitylamino)uracil</name>
        <dbReference type="ChEBI" id="CHEBI:15934"/>
    </ligand>
</feature>
<evidence type="ECO:0000313" key="9">
    <source>
        <dbReference type="Proteomes" id="UP000237662"/>
    </source>
</evidence>
<dbReference type="PANTHER" id="PTHR21058">
    <property type="entry name" value="6,7-DIMETHYL-8-RIBITYLLUMAZINE SYNTHASE DMRL SYNTHASE LUMAZINE SYNTHASE"/>
    <property type="match status" value="1"/>
</dbReference>
<protein>
    <recommendedName>
        <fullName evidence="3 7">6,7-dimethyl-8-ribityllumazine synthase</fullName>
        <shortName evidence="7">DMRL synthase</shortName>
        <shortName evidence="7">LS</shortName>
        <shortName evidence="7">Lumazine synthase</shortName>
        <ecNumber evidence="3 7">2.5.1.78</ecNumber>
    </recommendedName>
</protein>
<dbReference type="GO" id="GO:0009231">
    <property type="term" value="P:riboflavin biosynthetic process"/>
    <property type="evidence" value="ECO:0007669"/>
    <property type="project" value="UniProtKB-UniRule"/>
</dbReference>
<dbReference type="EMBL" id="PTJC01000008">
    <property type="protein sequence ID" value="PPK84271.1"/>
    <property type="molecule type" value="Genomic_DNA"/>
</dbReference>
<evidence type="ECO:0000256" key="5">
    <source>
        <dbReference type="ARBA" id="ARBA00022679"/>
    </source>
</evidence>
<accession>A0A2S6I084</accession>
<dbReference type="HAMAP" id="MF_00178">
    <property type="entry name" value="Lumazine_synth"/>
    <property type="match status" value="1"/>
</dbReference>
<dbReference type="NCBIfam" id="TIGR00114">
    <property type="entry name" value="lumazine-synth"/>
    <property type="match status" value="1"/>
</dbReference>
<comment type="caution">
    <text evidence="8">The sequence shown here is derived from an EMBL/GenBank/DDBJ whole genome shotgun (WGS) entry which is preliminary data.</text>
</comment>
<evidence type="ECO:0000256" key="2">
    <source>
        <dbReference type="ARBA" id="ARBA00007424"/>
    </source>
</evidence>
<gene>
    <name evidence="7" type="primary">ribH</name>
    <name evidence="8" type="ORF">CLV84_4040</name>
</gene>
<dbReference type="GO" id="GO:0009349">
    <property type="term" value="C:riboflavin synthase complex"/>
    <property type="evidence" value="ECO:0007669"/>
    <property type="project" value="UniProtKB-UniRule"/>
</dbReference>
<dbReference type="Pfam" id="PF00885">
    <property type="entry name" value="DMRL_synthase"/>
    <property type="match status" value="1"/>
</dbReference>
<sequence>MASAHKNLSSYDDTQLPDASPMRFGIVVADWNADITHALYAGCHETLLKHGATEDNIKTVQVPGTFELPAGARMLAGREKVDAVICLGCVIKGETKHDEYINNAVSQGLVNLSIATGQPFIFGVLTPNSHEQALDRAGGKHGNKGVEAAVTAIRMAELYRNSKQGKSSIGFGR</sequence>
<name>A0A2S6I084_9BACT</name>
<dbReference type="RefSeq" id="WP_104421605.1">
    <property type="nucleotide sequence ID" value="NZ_PTJC01000008.1"/>
</dbReference>
<feature type="binding site" evidence="7">
    <location>
        <position position="136"/>
    </location>
    <ligand>
        <name>(2S)-2-hydroxy-3-oxobutyl phosphate</name>
        <dbReference type="ChEBI" id="CHEBI:58830"/>
    </ligand>
</feature>
<comment type="similarity">
    <text evidence="2 7">Belongs to the DMRL synthase family.</text>
</comment>
<evidence type="ECO:0000256" key="4">
    <source>
        <dbReference type="ARBA" id="ARBA00022619"/>
    </source>
</evidence>
<reference evidence="8 9" key="1">
    <citation type="submission" date="2018-02" db="EMBL/GenBank/DDBJ databases">
        <title>Genomic Encyclopedia of Archaeal and Bacterial Type Strains, Phase II (KMG-II): from individual species to whole genera.</title>
        <authorList>
            <person name="Goeker M."/>
        </authorList>
    </citation>
    <scope>NUCLEOTIDE SEQUENCE [LARGE SCALE GENOMIC DNA]</scope>
    <source>
        <strain evidence="8 9">DSM 29526</strain>
    </source>
</reference>
<dbReference type="EC" id="2.5.1.78" evidence="3 7"/>
<dbReference type="InterPro" id="IPR002180">
    <property type="entry name" value="LS/RS"/>
</dbReference>
<evidence type="ECO:0000256" key="1">
    <source>
        <dbReference type="ARBA" id="ARBA00004917"/>
    </source>
</evidence>
<keyword evidence="5 7" id="KW-0808">Transferase</keyword>
<proteinExistence type="inferred from homology"/>
<dbReference type="InterPro" id="IPR034964">
    <property type="entry name" value="LS"/>
</dbReference>
<evidence type="ECO:0000256" key="7">
    <source>
        <dbReference type="HAMAP-Rule" id="MF_00178"/>
    </source>
</evidence>
<comment type="pathway">
    <text evidence="1 7">Cofactor biosynthesis; riboflavin biosynthesis; riboflavin from 2-hydroxy-3-oxobutyl phosphate and 5-amino-6-(D-ribitylamino)uracil: step 1/2.</text>
</comment>
<dbReference type="Proteomes" id="UP000237662">
    <property type="component" value="Unassembled WGS sequence"/>
</dbReference>
<dbReference type="AlphaFoldDB" id="A0A2S6I084"/>
<dbReference type="UniPathway" id="UPA00275">
    <property type="reaction ID" value="UER00404"/>
</dbReference>
<evidence type="ECO:0000256" key="3">
    <source>
        <dbReference type="ARBA" id="ARBA00012664"/>
    </source>
</evidence>
<feature type="binding site" evidence="7">
    <location>
        <position position="122"/>
    </location>
    <ligand>
        <name>5-amino-6-(D-ribitylamino)uracil</name>
        <dbReference type="ChEBI" id="CHEBI:15934"/>
    </ligand>
</feature>
<dbReference type="OrthoDB" id="9809709at2"/>